<accession>A0A8C5QDE9</accession>
<dbReference type="InterPro" id="IPR036397">
    <property type="entry name" value="RNaseH_sf"/>
</dbReference>
<dbReference type="PANTHER" id="PTHR37984">
    <property type="entry name" value="PROTEIN CBG26694"/>
    <property type="match status" value="1"/>
</dbReference>
<sequence length="1517" mass="171144">MDPADVLDAIASLTRQVTVLSHSVQDLQLTQAQMQGQVQNLLPISSSSQNDDMISPEPRIPMPERFSGRRESYRGFLMSCEILFALNPRTYQTDFVRIRTVISLFSDEAQVWAHNLLRTADPVLQSWNSFLSAMNLLYEDPHRSDFAQAQIRQLRQGRRPIEDYTVEFRRLASETGWNDAALVSQFRWGLSESVKDELARGETPTSLEPLIRLALQIDRRIRERVRERALFSPPSRPPAPRMLALPPPPTTSTIPSTEEPMQLNAVRRRLTPQENQHRRDNGLCLYCGKNTHLVRDCPDTPTKGGMATCCPSNILSTSMSSVQSPHLLVQLVLQWEEKSTTVEAMIDSGASNCFIDTALVSKLSIPVLNKDVPVHIQVVDGSSLGAGPVTKETIPLSSTLGPSHRELLSYDVITSPVFPVILGLPWLRRHDPIIRWSSGQLLFPSLHCRKVCLHEVTTTVCSILDLHKTPSNVTLPQVYQPFKDVFDERGVDALPPHRPYDCPIDLLPGAPIPYGRLYPLSEPELVILKEYIDENLAKGFIRPSTSPAGAGIFFVTKKDGGLRPCVDYRALNHITVKNRYPLPLISELMDRLKTATIFSKLDLKGAYNLIRVKEGDEWKTAFRSRYGHFEYTVMPYGLCNAPATFQCFINVVFRDMLDQCVVIYLDDILVYSSTLEEHRKQMQQVLQRLRQHHLFAKLDKCLFEVHTVEFLGFIIRPGTIAMDDKKTQAIKHWPMPLNRKQVQRFLGFANFYRKFIRNFSRIAQPLTALTKSTVPFQWSTNATKAFNDLRERFCSAPILSHPNPSFAYYLEVDASNNAIGAVLSQRCPTTNNLHPIAFFSKKMSPAECNYDIGDKELLAIKQALEEWRHILEGCLHPITIYTDHKNLEYLKTAKRLRPRQARWALFFSRFQFHLTFRPGSRNGKADALSRLHEYHSGRVKTEETILQPHQFLSVTSRLLNDIAQTTTPSPTLTAPPKDRILVPKEKQLQILQQCHDSPLAGHAGRTKTRKLISRHFWWPSLSRDVRDYVKSCDVCARTKTFPQKPLGLLQPLPVPETPWSHVTMDFIVDLPPSAGHTCIMVIVDRLTKLAHFVPSVRIPTAKETASLFIAQVFRLHGIPTSIVTDRGTQFTSHFWKAFCSSLKISVDLSTSYHPQSNGQTERTNQTLESYLRCYSSYQQNNWLELLPMAEFSYNSHTHESTTFSPFFLTFGYHPAMFPGLPSYTSVPDATTRLHLLADSLAKAKDALHYSQAMYKRHADRSRATSPTYLPGQKVWLSTRFLQLSCPSRKLGPRYIGPFLVVEHVNMVAVRLRLPPRYSFHPVVHISLLKPCHANPFPGRSRTPPPPVLVDGAKEYVVGAILDSRWHRGVLEYLVHWKGYGPDEDSWVSSSNVHAPRLVRSFHVSFPAKPGPRRPRSLRLGGGGSVTASRSPGHSVGSCGCTARSGGPGVGPSPPRRPTWGRQSPSAFPDGYEWPGGSVRCADPAVPPCSGVSRGLSGAELRDRRARAPKTGSYSFHY</sequence>
<reference evidence="26" key="2">
    <citation type="submission" date="2025-09" db="UniProtKB">
        <authorList>
            <consortium name="Ensembl"/>
        </authorList>
    </citation>
    <scope>IDENTIFICATION</scope>
</reference>
<dbReference type="OrthoDB" id="2444220at2759"/>
<evidence type="ECO:0000259" key="23">
    <source>
        <dbReference type="PROSITE" id="PS50158"/>
    </source>
</evidence>
<keyword evidence="6" id="KW-0548">Nucleotidyltransferase</keyword>
<dbReference type="Pfam" id="PF00385">
    <property type="entry name" value="Chromo"/>
    <property type="match status" value="1"/>
</dbReference>
<dbReference type="InterPro" id="IPR036875">
    <property type="entry name" value="Znf_CCHC_sf"/>
</dbReference>
<dbReference type="CDD" id="cd00303">
    <property type="entry name" value="retropepsin_like"/>
    <property type="match status" value="1"/>
</dbReference>
<keyword evidence="17" id="KW-0233">DNA recombination</keyword>
<evidence type="ECO:0000256" key="6">
    <source>
        <dbReference type="ARBA" id="ARBA00022695"/>
    </source>
</evidence>
<dbReference type="Pfam" id="PF00665">
    <property type="entry name" value="rve"/>
    <property type="match status" value="1"/>
</dbReference>
<keyword evidence="18" id="KW-0511">Multifunctional enzyme</keyword>
<keyword evidence="15" id="KW-0239">DNA-directed DNA polymerase</keyword>
<evidence type="ECO:0000256" key="11">
    <source>
        <dbReference type="ARBA" id="ARBA00022801"/>
    </source>
</evidence>
<evidence type="ECO:0000256" key="9">
    <source>
        <dbReference type="ARBA" id="ARBA00022750"/>
    </source>
</evidence>
<feature type="domain" description="Reverse transcriptase" evidence="24">
    <location>
        <begin position="536"/>
        <end position="715"/>
    </location>
</feature>
<dbReference type="GO" id="GO:0003887">
    <property type="term" value="F:DNA-directed DNA polymerase activity"/>
    <property type="evidence" value="ECO:0007669"/>
    <property type="project" value="UniProtKB-KW"/>
</dbReference>
<dbReference type="SUPFAM" id="SSF54160">
    <property type="entry name" value="Chromo domain-like"/>
    <property type="match status" value="1"/>
</dbReference>
<keyword evidence="13" id="KW-0229">DNA integration</keyword>
<dbReference type="Gene3D" id="3.10.20.370">
    <property type="match status" value="1"/>
</dbReference>
<dbReference type="InterPro" id="IPR023780">
    <property type="entry name" value="Chromo_domain"/>
</dbReference>
<dbReference type="InterPro" id="IPR012337">
    <property type="entry name" value="RNaseH-like_sf"/>
</dbReference>
<feature type="region of interest" description="Disordered" evidence="21">
    <location>
        <begin position="230"/>
        <end position="257"/>
    </location>
</feature>
<evidence type="ECO:0000256" key="3">
    <source>
        <dbReference type="ARBA" id="ARBA00012180"/>
    </source>
</evidence>
<keyword evidence="20" id="KW-0862">Zinc</keyword>
<dbReference type="Gene3D" id="1.10.340.70">
    <property type="match status" value="1"/>
</dbReference>
<dbReference type="InterPro" id="IPR050951">
    <property type="entry name" value="Retrovirus_Pol_polyprotein"/>
</dbReference>
<keyword evidence="16" id="KW-0238">DNA-binding</keyword>
<protein>
    <recommendedName>
        <fullName evidence="19">Gypsy retrotransposon integrase-like protein 1</fullName>
        <ecNumber evidence="3">3.1.26.4</ecNumber>
    </recommendedName>
</protein>
<dbReference type="InterPro" id="IPR041577">
    <property type="entry name" value="RT_RNaseH_2"/>
</dbReference>
<keyword evidence="7" id="KW-0540">Nuclease</keyword>
<dbReference type="InterPro" id="IPR056924">
    <property type="entry name" value="SH3_Tf2-1"/>
</dbReference>
<keyword evidence="10" id="KW-0255">Endonuclease</keyword>
<name>A0A8C5QDE9_9ANUR</name>
<dbReference type="Gene3D" id="2.40.50.40">
    <property type="match status" value="1"/>
</dbReference>
<dbReference type="Pfam" id="PF03732">
    <property type="entry name" value="Retrotrans_gag"/>
    <property type="match status" value="1"/>
</dbReference>
<organism evidence="26 27">
    <name type="scientific">Leptobrachium leishanense</name>
    <name type="common">Leishan spiny toad</name>
    <dbReference type="NCBI Taxonomy" id="445787"/>
    <lineage>
        <taxon>Eukaryota</taxon>
        <taxon>Metazoa</taxon>
        <taxon>Chordata</taxon>
        <taxon>Craniata</taxon>
        <taxon>Vertebrata</taxon>
        <taxon>Euteleostomi</taxon>
        <taxon>Amphibia</taxon>
        <taxon>Batrachia</taxon>
        <taxon>Anura</taxon>
        <taxon>Pelobatoidea</taxon>
        <taxon>Megophryidae</taxon>
        <taxon>Leptobrachium</taxon>
    </lineage>
</organism>
<evidence type="ECO:0000256" key="20">
    <source>
        <dbReference type="PROSITE-ProRule" id="PRU00047"/>
    </source>
</evidence>
<feature type="domain" description="Integrase catalytic" evidence="25">
    <location>
        <begin position="1054"/>
        <end position="1213"/>
    </location>
</feature>
<evidence type="ECO:0000256" key="1">
    <source>
        <dbReference type="ARBA" id="ARBA00004123"/>
    </source>
</evidence>
<dbReference type="Gene3D" id="2.40.70.10">
    <property type="entry name" value="Acid Proteases"/>
    <property type="match status" value="1"/>
</dbReference>
<dbReference type="SUPFAM" id="SSF53098">
    <property type="entry name" value="Ribonuclease H-like"/>
    <property type="match status" value="1"/>
</dbReference>
<feature type="region of interest" description="Disordered" evidence="21">
    <location>
        <begin position="1491"/>
        <end position="1517"/>
    </location>
</feature>
<keyword evidence="27" id="KW-1185">Reference proteome</keyword>
<keyword evidence="11" id="KW-0378">Hydrolase</keyword>
<dbReference type="GO" id="GO:0006508">
    <property type="term" value="P:proteolysis"/>
    <property type="evidence" value="ECO:0007669"/>
    <property type="project" value="UniProtKB-KW"/>
</dbReference>
<evidence type="ECO:0000256" key="21">
    <source>
        <dbReference type="SAM" id="MobiDB-lite"/>
    </source>
</evidence>
<dbReference type="Ensembl" id="ENSLLET00000036940.1">
    <property type="protein sequence ID" value="ENSLLEP00000035587.1"/>
    <property type="gene ID" value="ENSLLEG00000022529.1"/>
</dbReference>
<dbReference type="Pfam" id="PF13650">
    <property type="entry name" value="Asp_protease_2"/>
    <property type="match status" value="1"/>
</dbReference>
<dbReference type="PROSITE" id="PS50878">
    <property type="entry name" value="RT_POL"/>
    <property type="match status" value="1"/>
</dbReference>
<evidence type="ECO:0000256" key="12">
    <source>
        <dbReference type="ARBA" id="ARBA00022842"/>
    </source>
</evidence>
<evidence type="ECO:0000256" key="15">
    <source>
        <dbReference type="ARBA" id="ARBA00022932"/>
    </source>
</evidence>
<feature type="domain" description="CCHC-type" evidence="23">
    <location>
        <begin position="284"/>
        <end position="299"/>
    </location>
</feature>
<dbReference type="InterPro" id="IPR001584">
    <property type="entry name" value="Integrase_cat-core"/>
</dbReference>
<dbReference type="PROSITE" id="PS50994">
    <property type="entry name" value="INTEGRASE"/>
    <property type="match status" value="1"/>
</dbReference>
<keyword evidence="14" id="KW-0695">RNA-directed DNA polymerase</keyword>
<dbReference type="Pfam" id="PF00078">
    <property type="entry name" value="RVT_1"/>
    <property type="match status" value="1"/>
</dbReference>
<dbReference type="InterPro" id="IPR001878">
    <property type="entry name" value="Znf_CCHC"/>
</dbReference>
<evidence type="ECO:0000256" key="13">
    <source>
        <dbReference type="ARBA" id="ARBA00022908"/>
    </source>
</evidence>
<dbReference type="FunFam" id="1.10.340.70:FF:000001">
    <property type="entry name" value="Retrovirus-related Pol polyprotein from transposon gypsy-like Protein"/>
    <property type="match status" value="1"/>
</dbReference>
<dbReference type="InterPro" id="IPR021109">
    <property type="entry name" value="Peptidase_aspartic_dom_sf"/>
</dbReference>
<evidence type="ECO:0000256" key="19">
    <source>
        <dbReference type="ARBA" id="ARBA00039658"/>
    </source>
</evidence>
<dbReference type="GeneTree" id="ENSGT01040000240511"/>
<dbReference type="GO" id="GO:0003964">
    <property type="term" value="F:RNA-directed DNA polymerase activity"/>
    <property type="evidence" value="ECO:0007669"/>
    <property type="project" value="UniProtKB-KW"/>
</dbReference>
<dbReference type="Gene3D" id="3.30.70.270">
    <property type="match status" value="2"/>
</dbReference>
<reference evidence="26" key="1">
    <citation type="submission" date="2025-08" db="UniProtKB">
        <authorList>
            <consortium name="Ensembl"/>
        </authorList>
    </citation>
    <scope>IDENTIFICATION</scope>
</reference>
<keyword evidence="9" id="KW-0064">Aspartyl protease</keyword>
<dbReference type="CDD" id="cd09274">
    <property type="entry name" value="RNase_HI_RT_Ty3"/>
    <property type="match status" value="1"/>
</dbReference>
<dbReference type="InterPro" id="IPR041588">
    <property type="entry name" value="Integrase_H2C2"/>
</dbReference>
<dbReference type="CDD" id="cd18975">
    <property type="entry name" value="CD_MarY1_POL_like"/>
    <property type="match status" value="1"/>
</dbReference>
<dbReference type="GO" id="GO:0006310">
    <property type="term" value="P:DNA recombination"/>
    <property type="evidence" value="ECO:0007669"/>
    <property type="project" value="UniProtKB-KW"/>
</dbReference>
<dbReference type="InterPro" id="IPR005162">
    <property type="entry name" value="Retrotrans_gag_dom"/>
</dbReference>
<dbReference type="Proteomes" id="UP000694569">
    <property type="component" value="Unplaced"/>
</dbReference>
<dbReference type="Pfam" id="PF24626">
    <property type="entry name" value="SH3_Tf2-1"/>
    <property type="match status" value="1"/>
</dbReference>
<dbReference type="GO" id="GO:0008270">
    <property type="term" value="F:zinc ion binding"/>
    <property type="evidence" value="ECO:0007669"/>
    <property type="project" value="UniProtKB-KW"/>
</dbReference>
<evidence type="ECO:0000256" key="2">
    <source>
        <dbReference type="ARBA" id="ARBA00010879"/>
    </source>
</evidence>
<evidence type="ECO:0000313" key="26">
    <source>
        <dbReference type="Ensembl" id="ENSLLEP00000035587.1"/>
    </source>
</evidence>
<evidence type="ECO:0000313" key="27">
    <source>
        <dbReference type="Proteomes" id="UP000694569"/>
    </source>
</evidence>
<feature type="region of interest" description="Disordered" evidence="21">
    <location>
        <begin position="1405"/>
        <end position="1468"/>
    </location>
</feature>
<proteinExistence type="inferred from homology"/>
<dbReference type="SMART" id="SM00298">
    <property type="entry name" value="CHROMO"/>
    <property type="match status" value="1"/>
</dbReference>
<dbReference type="PROSITE" id="PS50158">
    <property type="entry name" value="ZF_CCHC"/>
    <property type="match status" value="1"/>
</dbReference>
<comment type="subcellular location">
    <subcellularLocation>
        <location evidence="1">Nucleus</location>
    </subcellularLocation>
</comment>
<dbReference type="InterPro" id="IPR016197">
    <property type="entry name" value="Chromo-like_dom_sf"/>
</dbReference>
<evidence type="ECO:0000256" key="4">
    <source>
        <dbReference type="ARBA" id="ARBA00022670"/>
    </source>
</evidence>
<evidence type="ECO:0000259" key="22">
    <source>
        <dbReference type="PROSITE" id="PS50013"/>
    </source>
</evidence>
<feature type="compositionally biased region" description="Pro residues" evidence="21">
    <location>
        <begin position="234"/>
        <end position="250"/>
    </location>
</feature>
<keyword evidence="20" id="KW-0863">Zinc-finger</keyword>
<dbReference type="PROSITE" id="PS50013">
    <property type="entry name" value="CHROMO_2"/>
    <property type="match status" value="1"/>
</dbReference>
<dbReference type="GO" id="GO:0005634">
    <property type="term" value="C:nucleus"/>
    <property type="evidence" value="ECO:0007669"/>
    <property type="project" value="UniProtKB-SubCell"/>
</dbReference>
<evidence type="ECO:0000256" key="16">
    <source>
        <dbReference type="ARBA" id="ARBA00023125"/>
    </source>
</evidence>
<dbReference type="FunFam" id="3.30.70.270:FF:000020">
    <property type="entry name" value="Transposon Tf2-6 polyprotein-like Protein"/>
    <property type="match status" value="1"/>
</dbReference>
<keyword evidence="8" id="KW-0479">Metal-binding</keyword>
<dbReference type="SUPFAM" id="SSF57756">
    <property type="entry name" value="Retrovirus zinc finger-like domains"/>
    <property type="match status" value="1"/>
</dbReference>
<keyword evidence="5" id="KW-0808">Transferase</keyword>
<dbReference type="Gene3D" id="3.30.420.10">
    <property type="entry name" value="Ribonuclease H-like superfamily/Ribonuclease H"/>
    <property type="match status" value="1"/>
</dbReference>
<evidence type="ECO:0000256" key="5">
    <source>
        <dbReference type="ARBA" id="ARBA00022679"/>
    </source>
</evidence>
<dbReference type="PANTHER" id="PTHR37984:SF5">
    <property type="entry name" value="PROTEIN NYNRIN-LIKE"/>
    <property type="match status" value="1"/>
</dbReference>
<dbReference type="GO" id="GO:0003677">
    <property type="term" value="F:DNA binding"/>
    <property type="evidence" value="ECO:0007669"/>
    <property type="project" value="UniProtKB-KW"/>
</dbReference>
<keyword evidence="4" id="KW-0645">Protease</keyword>
<dbReference type="Pfam" id="PF17919">
    <property type="entry name" value="RT_RNaseH_2"/>
    <property type="match status" value="1"/>
</dbReference>
<dbReference type="GO" id="GO:0004190">
    <property type="term" value="F:aspartic-type endopeptidase activity"/>
    <property type="evidence" value="ECO:0007669"/>
    <property type="project" value="UniProtKB-KW"/>
</dbReference>
<dbReference type="InterPro" id="IPR000477">
    <property type="entry name" value="RT_dom"/>
</dbReference>
<evidence type="ECO:0000256" key="8">
    <source>
        <dbReference type="ARBA" id="ARBA00022723"/>
    </source>
</evidence>
<evidence type="ECO:0000256" key="18">
    <source>
        <dbReference type="ARBA" id="ARBA00023268"/>
    </source>
</evidence>
<dbReference type="SUPFAM" id="SSF50630">
    <property type="entry name" value="Acid proteases"/>
    <property type="match status" value="1"/>
</dbReference>
<evidence type="ECO:0000256" key="10">
    <source>
        <dbReference type="ARBA" id="ARBA00022759"/>
    </source>
</evidence>
<evidence type="ECO:0000259" key="24">
    <source>
        <dbReference type="PROSITE" id="PS50878"/>
    </source>
</evidence>
<dbReference type="InterPro" id="IPR000953">
    <property type="entry name" value="Chromo/chromo_shadow_dom"/>
</dbReference>
<dbReference type="SUPFAM" id="SSF56672">
    <property type="entry name" value="DNA/RNA polymerases"/>
    <property type="match status" value="1"/>
</dbReference>
<dbReference type="FunFam" id="3.30.420.10:FF:000032">
    <property type="entry name" value="Retrovirus-related Pol polyprotein from transposon 297-like Protein"/>
    <property type="match status" value="1"/>
</dbReference>
<evidence type="ECO:0000256" key="14">
    <source>
        <dbReference type="ARBA" id="ARBA00022918"/>
    </source>
</evidence>
<dbReference type="Pfam" id="PF17921">
    <property type="entry name" value="Integrase_H2C2"/>
    <property type="match status" value="1"/>
</dbReference>
<dbReference type="CDD" id="cd01647">
    <property type="entry name" value="RT_LTR"/>
    <property type="match status" value="1"/>
</dbReference>
<dbReference type="InterPro" id="IPR043128">
    <property type="entry name" value="Rev_trsase/Diguanyl_cyclase"/>
</dbReference>
<evidence type="ECO:0000259" key="25">
    <source>
        <dbReference type="PROSITE" id="PS50994"/>
    </source>
</evidence>
<evidence type="ECO:0000256" key="7">
    <source>
        <dbReference type="ARBA" id="ARBA00022722"/>
    </source>
</evidence>
<dbReference type="Gene3D" id="3.10.10.10">
    <property type="entry name" value="HIV Type 1 Reverse Transcriptase, subunit A, domain 1"/>
    <property type="match status" value="1"/>
</dbReference>
<comment type="similarity">
    <text evidence="2">Belongs to the beta type-B retroviral polymerase family. HERV class-II K(HML-2) pol subfamily.</text>
</comment>
<keyword evidence="12" id="KW-0460">Magnesium</keyword>
<feature type="domain" description="Chromo" evidence="22">
    <location>
        <begin position="1355"/>
        <end position="1413"/>
    </location>
</feature>
<dbReference type="EC" id="3.1.26.4" evidence="3"/>
<dbReference type="GO" id="GO:0015074">
    <property type="term" value="P:DNA integration"/>
    <property type="evidence" value="ECO:0007669"/>
    <property type="project" value="UniProtKB-KW"/>
</dbReference>
<evidence type="ECO:0000256" key="17">
    <source>
        <dbReference type="ARBA" id="ARBA00023172"/>
    </source>
</evidence>
<dbReference type="GO" id="GO:0004523">
    <property type="term" value="F:RNA-DNA hybrid ribonuclease activity"/>
    <property type="evidence" value="ECO:0007669"/>
    <property type="project" value="UniProtKB-EC"/>
</dbReference>
<dbReference type="InterPro" id="IPR043502">
    <property type="entry name" value="DNA/RNA_pol_sf"/>
</dbReference>